<name>F3ZXG0_MAHA5</name>
<dbReference type="GO" id="GO:0003690">
    <property type="term" value="F:double-stranded DNA binding"/>
    <property type="evidence" value="ECO:0007669"/>
    <property type="project" value="InterPro"/>
</dbReference>
<evidence type="ECO:0000313" key="1">
    <source>
        <dbReference type="EMBL" id="AEE97641.1"/>
    </source>
</evidence>
<dbReference type="Proteomes" id="UP000008457">
    <property type="component" value="Chromosome"/>
</dbReference>
<protein>
    <recommendedName>
        <fullName evidence="3">Bacteriophage Mu Gam like protein</fullName>
    </recommendedName>
</protein>
<dbReference type="RefSeq" id="WP_013782067.1">
    <property type="nucleotide sequence ID" value="NC_015520.1"/>
</dbReference>
<organism evidence="1 2">
    <name type="scientific">Mahella australiensis (strain DSM 15567 / CIP 107919 / 50-1 BON)</name>
    <dbReference type="NCBI Taxonomy" id="697281"/>
    <lineage>
        <taxon>Bacteria</taxon>
        <taxon>Bacillati</taxon>
        <taxon>Bacillota</taxon>
        <taxon>Clostridia</taxon>
        <taxon>Thermoanaerobacterales</taxon>
        <taxon>Thermoanaerobacterales Family IV. Incertae Sedis</taxon>
        <taxon>Mahella</taxon>
    </lineage>
</organism>
<reference evidence="1 2" key="2">
    <citation type="journal article" date="2011" name="Stand. Genomic Sci.">
        <title>Complete genome sequence of Mahella australiensis type strain (50-1 BON).</title>
        <authorList>
            <person name="Sikorski J."/>
            <person name="Teshima H."/>
            <person name="Nolan M."/>
            <person name="Lucas S."/>
            <person name="Hammon N."/>
            <person name="Deshpande S."/>
            <person name="Cheng J.F."/>
            <person name="Pitluck S."/>
            <person name="Liolios K."/>
            <person name="Pagani I."/>
            <person name="Ivanova N."/>
            <person name="Huntemann M."/>
            <person name="Mavromatis K."/>
            <person name="Ovchinikova G."/>
            <person name="Pati A."/>
            <person name="Tapia R."/>
            <person name="Han C."/>
            <person name="Goodwin L."/>
            <person name="Chen A."/>
            <person name="Palaniappan K."/>
            <person name="Land M."/>
            <person name="Hauser L."/>
            <person name="Ngatchou-Djao O.D."/>
            <person name="Rohde M."/>
            <person name="Pukall R."/>
            <person name="Spring S."/>
            <person name="Abt B."/>
            <person name="Goker M."/>
            <person name="Detter J.C."/>
            <person name="Woyke T."/>
            <person name="Bristow J."/>
            <person name="Markowitz V."/>
            <person name="Hugenholtz P."/>
            <person name="Eisen J.A."/>
            <person name="Kyrpides N.C."/>
            <person name="Klenk H.P."/>
            <person name="Lapidus A."/>
        </authorList>
    </citation>
    <scope>NUCLEOTIDE SEQUENCE [LARGE SCALE GENOMIC DNA]</scope>
    <source>
        <strain evidence="2">DSM 15567 / CIP 107919 / 50-1 BON</strain>
    </source>
</reference>
<keyword evidence="2" id="KW-1185">Reference proteome</keyword>
<dbReference type="SUPFAM" id="SSF161266">
    <property type="entry name" value="Gam-like"/>
    <property type="match status" value="1"/>
</dbReference>
<dbReference type="InterPro" id="IPR009951">
    <property type="entry name" value="Host-nuc_inhib_Gam"/>
</dbReference>
<dbReference type="GO" id="GO:0042262">
    <property type="term" value="P:DNA protection"/>
    <property type="evidence" value="ECO:0007669"/>
    <property type="project" value="InterPro"/>
</dbReference>
<accession>F3ZXG0</accession>
<dbReference type="Pfam" id="PF07352">
    <property type="entry name" value="Phage_Mu_Gam"/>
    <property type="match status" value="1"/>
</dbReference>
<dbReference type="EMBL" id="CP002360">
    <property type="protein sequence ID" value="AEE97641.1"/>
    <property type="molecule type" value="Genomic_DNA"/>
</dbReference>
<reference evidence="2" key="1">
    <citation type="submission" date="2010-11" db="EMBL/GenBank/DDBJ databases">
        <title>The complete genome of Mahella australiensis DSM 15567.</title>
        <authorList>
            <consortium name="US DOE Joint Genome Institute (JGI-PGF)"/>
            <person name="Lucas S."/>
            <person name="Copeland A."/>
            <person name="Lapidus A."/>
            <person name="Bruce D."/>
            <person name="Goodwin L."/>
            <person name="Pitluck S."/>
            <person name="Kyrpides N."/>
            <person name="Mavromatis K."/>
            <person name="Pagani I."/>
            <person name="Ivanova N."/>
            <person name="Teshima H."/>
            <person name="Brettin T."/>
            <person name="Detter J.C."/>
            <person name="Han C."/>
            <person name="Tapia R."/>
            <person name="Land M."/>
            <person name="Hauser L."/>
            <person name="Markowitz V."/>
            <person name="Cheng J.-F."/>
            <person name="Hugenholtz P."/>
            <person name="Woyke T."/>
            <person name="Wu D."/>
            <person name="Spring S."/>
            <person name="Pukall R."/>
            <person name="Steenblock K."/>
            <person name="Schneider S."/>
            <person name="Klenk H.-P."/>
            <person name="Eisen J.A."/>
        </authorList>
    </citation>
    <scope>NUCLEOTIDE SEQUENCE [LARGE SCALE GENOMIC DNA]</scope>
    <source>
        <strain evidence="2">DSM 15567 / CIP 107919 / 50-1 BON</strain>
    </source>
</reference>
<dbReference type="STRING" id="697281.Mahau_2483"/>
<dbReference type="KEGG" id="mas:Mahau_2483"/>
<gene>
    <name evidence="1" type="ordered locus">Mahau_2483</name>
</gene>
<dbReference type="OrthoDB" id="1954972at2"/>
<proteinExistence type="predicted"/>
<dbReference type="HOGENOM" id="CLU_109237_0_0_9"/>
<dbReference type="AlphaFoldDB" id="F3ZXG0"/>
<evidence type="ECO:0000313" key="2">
    <source>
        <dbReference type="Proteomes" id="UP000008457"/>
    </source>
</evidence>
<sequence length="147" mass="17166">MSQDTLTSETLLFPDDETEGNEEWRITNDLTADWAIAKIKAARADLERKERLAAEKIAEVQRWIEGERQKTKHKVKKQQPVFRRDNETLLQWLRNNQPTYIRTKEEPDWASIKEQLAIAGEKAVYRDTGEVVSGIEVEQQPDKFIVE</sequence>
<evidence type="ECO:0008006" key="3">
    <source>
        <dbReference type="Google" id="ProtNLM"/>
    </source>
</evidence>